<gene>
    <name evidence="5" type="ORF">H8700_09905</name>
</gene>
<dbReference type="InterPro" id="IPR018060">
    <property type="entry name" value="HTH_AraC"/>
</dbReference>
<dbReference type="InterPro" id="IPR003313">
    <property type="entry name" value="AraC-bd"/>
</dbReference>
<evidence type="ECO:0000256" key="2">
    <source>
        <dbReference type="ARBA" id="ARBA00023125"/>
    </source>
</evidence>
<dbReference type="Pfam" id="PF12833">
    <property type="entry name" value="HTH_18"/>
    <property type="match status" value="1"/>
</dbReference>
<dbReference type="SUPFAM" id="SSF46689">
    <property type="entry name" value="Homeodomain-like"/>
    <property type="match status" value="2"/>
</dbReference>
<dbReference type="EMBL" id="JACRSW010000032">
    <property type="protein sequence ID" value="MBC8558020.1"/>
    <property type="molecule type" value="Genomic_DNA"/>
</dbReference>
<keyword evidence="2" id="KW-0238">DNA-binding</keyword>
<sequence>MKKNCFYPVLGKQKSLPVYLSGIGVADPEYHIKREKGLISHQFLYTQSGSGQLLVNGKRYLQKEGSLFYLAPGIAHEYYPVREDEWMTCWVVFRGNHLNEMMKEMGFADFAFANNIVNEEIKKTFQRLYSAAKDPWDGDDRCSILLYEYIMHIRNAFRTNEKYGKMTTKGILFKPLQYIEKHYTDEITLEQLADISNVSKQHFCRVFKAQMKMRPMEYISRKRVTQAKELLLSTSKSIEEIAKLAGYDNPTYFGMVFKKYEGMTPTDCRKRECDL</sequence>
<evidence type="ECO:0000313" key="6">
    <source>
        <dbReference type="Proteomes" id="UP000637513"/>
    </source>
</evidence>
<feature type="domain" description="HTH araC/xylS-type" evidence="4">
    <location>
        <begin position="173"/>
        <end position="271"/>
    </location>
</feature>
<reference evidence="5 6" key="1">
    <citation type="submission" date="2020-08" db="EMBL/GenBank/DDBJ databases">
        <title>Genome public.</title>
        <authorList>
            <person name="Liu C."/>
            <person name="Sun Q."/>
        </authorList>
    </citation>
    <scope>NUCLEOTIDE SEQUENCE [LARGE SCALE GENOMIC DNA]</scope>
    <source>
        <strain evidence="5 6">BX3</strain>
    </source>
</reference>
<dbReference type="Proteomes" id="UP000637513">
    <property type="component" value="Unassembled WGS sequence"/>
</dbReference>
<evidence type="ECO:0000259" key="4">
    <source>
        <dbReference type="PROSITE" id="PS01124"/>
    </source>
</evidence>
<dbReference type="Gene3D" id="1.10.10.60">
    <property type="entry name" value="Homeodomain-like"/>
    <property type="match status" value="2"/>
</dbReference>
<evidence type="ECO:0000256" key="1">
    <source>
        <dbReference type="ARBA" id="ARBA00023015"/>
    </source>
</evidence>
<dbReference type="RefSeq" id="WP_249305487.1">
    <property type="nucleotide sequence ID" value="NZ_JACRSW010000032.1"/>
</dbReference>
<organism evidence="5 6">
    <name type="scientific">Jutongia hominis</name>
    <dbReference type="NCBI Taxonomy" id="2763664"/>
    <lineage>
        <taxon>Bacteria</taxon>
        <taxon>Bacillati</taxon>
        <taxon>Bacillota</taxon>
        <taxon>Clostridia</taxon>
        <taxon>Lachnospirales</taxon>
        <taxon>Lachnospiraceae</taxon>
        <taxon>Jutongia</taxon>
    </lineage>
</organism>
<dbReference type="InterPro" id="IPR009057">
    <property type="entry name" value="Homeodomain-like_sf"/>
</dbReference>
<dbReference type="PRINTS" id="PR00032">
    <property type="entry name" value="HTHARAC"/>
</dbReference>
<dbReference type="PROSITE" id="PS01124">
    <property type="entry name" value="HTH_ARAC_FAMILY_2"/>
    <property type="match status" value="1"/>
</dbReference>
<dbReference type="SUPFAM" id="SSF51215">
    <property type="entry name" value="Regulatory protein AraC"/>
    <property type="match status" value="1"/>
</dbReference>
<dbReference type="PANTHER" id="PTHR43280">
    <property type="entry name" value="ARAC-FAMILY TRANSCRIPTIONAL REGULATOR"/>
    <property type="match status" value="1"/>
</dbReference>
<dbReference type="InterPro" id="IPR020449">
    <property type="entry name" value="Tscrpt_reg_AraC-type_HTH"/>
</dbReference>
<dbReference type="Gene3D" id="2.60.120.280">
    <property type="entry name" value="Regulatory protein AraC"/>
    <property type="match status" value="1"/>
</dbReference>
<dbReference type="InterPro" id="IPR037923">
    <property type="entry name" value="HTH-like"/>
</dbReference>
<proteinExistence type="predicted"/>
<keyword evidence="6" id="KW-1185">Reference proteome</keyword>
<name>A0ABR7MX16_9FIRM</name>
<keyword evidence="3" id="KW-0804">Transcription</keyword>
<accession>A0ABR7MX16</accession>
<dbReference type="PANTHER" id="PTHR43280:SF28">
    <property type="entry name" value="HTH-TYPE TRANSCRIPTIONAL ACTIVATOR RHAS"/>
    <property type="match status" value="1"/>
</dbReference>
<evidence type="ECO:0000256" key="3">
    <source>
        <dbReference type="ARBA" id="ARBA00023163"/>
    </source>
</evidence>
<protein>
    <submittedName>
        <fullName evidence="5">AraC family transcriptional regulator</fullName>
    </submittedName>
</protein>
<dbReference type="Pfam" id="PF02311">
    <property type="entry name" value="AraC_binding"/>
    <property type="match status" value="1"/>
</dbReference>
<keyword evidence="1" id="KW-0805">Transcription regulation</keyword>
<dbReference type="SMART" id="SM00342">
    <property type="entry name" value="HTH_ARAC"/>
    <property type="match status" value="1"/>
</dbReference>
<evidence type="ECO:0000313" key="5">
    <source>
        <dbReference type="EMBL" id="MBC8558020.1"/>
    </source>
</evidence>
<comment type="caution">
    <text evidence="5">The sequence shown here is derived from an EMBL/GenBank/DDBJ whole genome shotgun (WGS) entry which is preliminary data.</text>
</comment>